<dbReference type="SUPFAM" id="SSF54631">
    <property type="entry name" value="CBS-domain pair"/>
    <property type="match status" value="1"/>
</dbReference>
<comment type="caution">
    <text evidence="6">The sequence shown here is derived from an EMBL/GenBank/DDBJ whole genome shotgun (WGS) entry which is preliminary data.</text>
</comment>
<dbReference type="Pfam" id="PF00571">
    <property type="entry name" value="CBS"/>
    <property type="match status" value="2"/>
</dbReference>
<evidence type="ECO:0000259" key="5">
    <source>
        <dbReference type="PROSITE" id="PS51371"/>
    </source>
</evidence>
<dbReference type="InterPro" id="IPR000644">
    <property type="entry name" value="CBS_dom"/>
</dbReference>
<dbReference type="EMBL" id="JABFCX010000002">
    <property type="protein sequence ID" value="NNU15734.1"/>
    <property type="molecule type" value="Genomic_DNA"/>
</dbReference>
<dbReference type="Proteomes" id="UP000536835">
    <property type="component" value="Unassembled WGS sequence"/>
</dbReference>
<evidence type="ECO:0000256" key="4">
    <source>
        <dbReference type="SAM" id="Phobius"/>
    </source>
</evidence>
<dbReference type="PANTHER" id="PTHR43080">
    <property type="entry name" value="CBS DOMAIN-CONTAINING PROTEIN CBSX3, MITOCHONDRIAL"/>
    <property type="match status" value="1"/>
</dbReference>
<feature type="compositionally biased region" description="Polar residues" evidence="3">
    <location>
        <begin position="10"/>
        <end position="20"/>
    </location>
</feature>
<keyword evidence="1 2" id="KW-0129">CBS domain</keyword>
<name>A0A7Y3RKG6_9PROT</name>
<keyword evidence="7" id="KW-1185">Reference proteome</keyword>
<reference evidence="6 7" key="1">
    <citation type="submission" date="2020-05" db="EMBL/GenBank/DDBJ databases">
        <title>Parvularcula mediterraneae sp. nov., isolated from polypropylene straw from shallow seawater of the seashore of Laganas in Zakynthos island, Greece.</title>
        <authorList>
            <person name="Szabo I."/>
            <person name="Al-Omari J."/>
            <person name="Rado J."/>
            <person name="Szerdahelyi G.S."/>
        </authorList>
    </citation>
    <scope>NUCLEOTIDE SEQUENCE [LARGE SCALE GENOMIC DNA]</scope>
    <source>
        <strain evidence="6 7">ZS-1/3</strain>
    </source>
</reference>
<keyword evidence="4" id="KW-1133">Transmembrane helix</keyword>
<evidence type="ECO:0000256" key="2">
    <source>
        <dbReference type="PROSITE-ProRule" id="PRU00703"/>
    </source>
</evidence>
<dbReference type="InterPro" id="IPR046342">
    <property type="entry name" value="CBS_dom_sf"/>
</dbReference>
<dbReference type="Gene3D" id="3.10.580.10">
    <property type="entry name" value="CBS-domain"/>
    <property type="match status" value="1"/>
</dbReference>
<dbReference type="PANTHER" id="PTHR43080:SF2">
    <property type="entry name" value="CBS DOMAIN-CONTAINING PROTEIN"/>
    <property type="match status" value="1"/>
</dbReference>
<dbReference type="InterPro" id="IPR051257">
    <property type="entry name" value="Diverse_CBS-Domain"/>
</dbReference>
<feature type="transmembrane region" description="Helical" evidence="4">
    <location>
        <begin position="147"/>
        <end position="166"/>
    </location>
</feature>
<organism evidence="6 7">
    <name type="scientific">Parvularcula mediterranea</name>
    <dbReference type="NCBI Taxonomy" id="2732508"/>
    <lineage>
        <taxon>Bacteria</taxon>
        <taxon>Pseudomonadati</taxon>
        <taxon>Pseudomonadota</taxon>
        <taxon>Alphaproteobacteria</taxon>
        <taxon>Parvularculales</taxon>
        <taxon>Parvularculaceae</taxon>
        <taxon>Parvularcula</taxon>
    </lineage>
</organism>
<feature type="domain" description="CBS" evidence="5">
    <location>
        <begin position="77"/>
        <end position="135"/>
    </location>
</feature>
<evidence type="ECO:0000256" key="1">
    <source>
        <dbReference type="ARBA" id="ARBA00023122"/>
    </source>
</evidence>
<feature type="domain" description="CBS" evidence="5">
    <location>
        <begin position="10"/>
        <end position="68"/>
    </location>
</feature>
<sequence>MIIRERPEYQQKQPALQFPPTTSVSDAVAEMSKKNFGASAVVDESGHLVGIFTERDLMRRVVAQDKDPRATTLADVMTTELKVAKPTDNLIDWLRLMSNERFRHLPVQEEAGGTVVMMSQGDFVSYTWPELLHRVGEQARASLGGKYYPYFIGGAVLIYTVLLIALT</sequence>
<evidence type="ECO:0000256" key="3">
    <source>
        <dbReference type="SAM" id="MobiDB-lite"/>
    </source>
</evidence>
<keyword evidence="4" id="KW-0812">Transmembrane</keyword>
<accession>A0A7Y3RKG6</accession>
<dbReference type="PROSITE" id="PS51371">
    <property type="entry name" value="CBS"/>
    <property type="match status" value="2"/>
</dbReference>
<keyword evidence="4" id="KW-0472">Membrane</keyword>
<dbReference type="AlphaFoldDB" id="A0A7Y3RKG6"/>
<evidence type="ECO:0000313" key="6">
    <source>
        <dbReference type="EMBL" id="NNU15734.1"/>
    </source>
</evidence>
<dbReference type="RefSeq" id="WP_269815573.1">
    <property type="nucleotide sequence ID" value="NZ_JABFCX010000002.1"/>
</dbReference>
<gene>
    <name evidence="6" type="ORF">HK107_05300</name>
</gene>
<feature type="region of interest" description="Disordered" evidence="3">
    <location>
        <begin position="1"/>
        <end position="20"/>
    </location>
</feature>
<protein>
    <submittedName>
        <fullName evidence="6">CBS domain-containing protein</fullName>
    </submittedName>
</protein>
<dbReference type="SMART" id="SM00116">
    <property type="entry name" value="CBS"/>
    <property type="match status" value="2"/>
</dbReference>
<evidence type="ECO:0000313" key="7">
    <source>
        <dbReference type="Proteomes" id="UP000536835"/>
    </source>
</evidence>
<proteinExistence type="predicted"/>